<evidence type="ECO:0000259" key="1">
    <source>
        <dbReference type="PROSITE" id="PS51186"/>
    </source>
</evidence>
<evidence type="ECO:0000313" key="2">
    <source>
        <dbReference type="EMBL" id="KIL51108.1"/>
    </source>
</evidence>
<dbReference type="EMBL" id="JXRR01000008">
    <property type="protein sequence ID" value="KIL51108.1"/>
    <property type="molecule type" value="Genomic_DNA"/>
</dbReference>
<protein>
    <recommendedName>
        <fullName evidence="1">N-acetyltransferase domain-containing protein</fullName>
    </recommendedName>
</protein>
<name>A0A0C2W518_9BACL</name>
<gene>
    <name evidence="2" type="ORF">KR50_09890</name>
</gene>
<dbReference type="PATRIC" id="fig|220754.4.peg.1009"/>
<keyword evidence="3" id="KW-1185">Reference proteome</keyword>
<dbReference type="SUPFAM" id="SSF55729">
    <property type="entry name" value="Acyl-CoA N-acyltransferases (Nat)"/>
    <property type="match status" value="1"/>
</dbReference>
<dbReference type="Pfam" id="PF00583">
    <property type="entry name" value="Acetyltransf_1"/>
    <property type="match status" value="1"/>
</dbReference>
<dbReference type="InterPro" id="IPR016181">
    <property type="entry name" value="Acyl_CoA_acyltransferase"/>
</dbReference>
<dbReference type="AlphaFoldDB" id="A0A0C2W518"/>
<sequence>MDVHLKKISREQWEEKAQSYDPEKMPQGDKVETVFFGIYDEDTRTGSILYAYDEELTNLYWIHNITIDEHHQGKGYEKAALTSIITWIRENFKHCTEIRLNVSKEDDDANELYKNFGFVPTGEELNGEDVLYLSAQMASD</sequence>
<dbReference type="CDD" id="cd04301">
    <property type="entry name" value="NAT_SF"/>
    <property type="match status" value="1"/>
</dbReference>
<proteinExistence type="predicted"/>
<organism evidence="2 3">
    <name type="scientific">Jeotgalibacillus campisalis</name>
    <dbReference type="NCBI Taxonomy" id="220754"/>
    <lineage>
        <taxon>Bacteria</taxon>
        <taxon>Bacillati</taxon>
        <taxon>Bacillota</taxon>
        <taxon>Bacilli</taxon>
        <taxon>Bacillales</taxon>
        <taxon>Caryophanaceae</taxon>
        <taxon>Jeotgalibacillus</taxon>
    </lineage>
</organism>
<dbReference type="PROSITE" id="PS51186">
    <property type="entry name" value="GNAT"/>
    <property type="match status" value="1"/>
</dbReference>
<dbReference type="Proteomes" id="UP000031972">
    <property type="component" value="Unassembled WGS sequence"/>
</dbReference>
<evidence type="ECO:0000313" key="3">
    <source>
        <dbReference type="Proteomes" id="UP000031972"/>
    </source>
</evidence>
<accession>A0A0C2W518</accession>
<dbReference type="RefSeq" id="WP_052476782.1">
    <property type="nucleotide sequence ID" value="NZ_JXRR01000008.1"/>
</dbReference>
<dbReference type="InterPro" id="IPR000182">
    <property type="entry name" value="GNAT_dom"/>
</dbReference>
<reference evidence="2 3" key="1">
    <citation type="submission" date="2015-01" db="EMBL/GenBank/DDBJ databases">
        <title>Jeotgalibacillus campisalis genome sequencing.</title>
        <authorList>
            <person name="Goh K.M."/>
            <person name="Chan K.-G."/>
            <person name="Yaakop A.S."/>
            <person name="Ee R."/>
            <person name="Gan H.M."/>
            <person name="Chan C.S."/>
        </authorList>
    </citation>
    <scope>NUCLEOTIDE SEQUENCE [LARGE SCALE GENOMIC DNA]</scope>
    <source>
        <strain evidence="2 3">SF-57</strain>
    </source>
</reference>
<dbReference type="GO" id="GO:0016747">
    <property type="term" value="F:acyltransferase activity, transferring groups other than amino-acyl groups"/>
    <property type="evidence" value="ECO:0007669"/>
    <property type="project" value="InterPro"/>
</dbReference>
<feature type="domain" description="N-acetyltransferase" evidence="1">
    <location>
        <begin position="1"/>
        <end position="138"/>
    </location>
</feature>
<dbReference type="Gene3D" id="3.40.630.30">
    <property type="match status" value="1"/>
</dbReference>
<comment type="caution">
    <text evidence="2">The sequence shown here is derived from an EMBL/GenBank/DDBJ whole genome shotgun (WGS) entry which is preliminary data.</text>
</comment>